<keyword evidence="2" id="KW-0067">ATP-binding</keyword>
<dbReference type="Gene3D" id="3.40.50.300">
    <property type="entry name" value="P-loop containing nucleotide triphosphate hydrolases"/>
    <property type="match status" value="1"/>
</dbReference>
<evidence type="ECO:0000256" key="5">
    <source>
        <dbReference type="ARBA" id="ARBA00023163"/>
    </source>
</evidence>
<dbReference type="SUPFAM" id="SSF52540">
    <property type="entry name" value="P-loop containing nucleoside triphosphate hydrolases"/>
    <property type="match status" value="1"/>
</dbReference>
<dbReference type="PROSITE" id="PS50045">
    <property type="entry name" value="SIGMA54_INTERACT_4"/>
    <property type="match status" value="1"/>
</dbReference>
<dbReference type="InterPro" id="IPR002078">
    <property type="entry name" value="Sigma_54_int"/>
</dbReference>
<dbReference type="InterPro" id="IPR008984">
    <property type="entry name" value="SMAD_FHA_dom_sf"/>
</dbReference>
<dbReference type="GO" id="GO:0003677">
    <property type="term" value="F:DNA binding"/>
    <property type="evidence" value="ECO:0007669"/>
    <property type="project" value="UniProtKB-KW"/>
</dbReference>
<evidence type="ECO:0000259" key="7">
    <source>
        <dbReference type="PROSITE" id="PS50045"/>
    </source>
</evidence>
<dbReference type="EMBL" id="SSMQ01000101">
    <property type="protein sequence ID" value="TKC95182.1"/>
    <property type="molecule type" value="Genomic_DNA"/>
</dbReference>
<dbReference type="PROSITE" id="PS50006">
    <property type="entry name" value="FHA_DOMAIN"/>
    <property type="match status" value="1"/>
</dbReference>
<keyword evidence="1" id="KW-0547">Nucleotide-binding</keyword>
<dbReference type="Gene3D" id="1.10.8.60">
    <property type="match status" value="1"/>
</dbReference>
<dbReference type="PANTHER" id="PTHR32071">
    <property type="entry name" value="TRANSCRIPTIONAL REGULATORY PROTEIN"/>
    <property type="match status" value="1"/>
</dbReference>
<dbReference type="Proteomes" id="UP000309215">
    <property type="component" value="Unassembled WGS sequence"/>
</dbReference>
<name>A0A4V5PKE1_9BACT</name>
<evidence type="ECO:0000259" key="6">
    <source>
        <dbReference type="PROSITE" id="PS50006"/>
    </source>
</evidence>
<feature type="domain" description="FHA" evidence="6">
    <location>
        <begin position="176"/>
        <end position="225"/>
    </location>
</feature>
<keyword evidence="5" id="KW-0804">Transcription</keyword>
<dbReference type="Gene3D" id="2.60.200.20">
    <property type="match status" value="1"/>
</dbReference>
<dbReference type="PROSITE" id="PS00676">
    <property type="entry name" value="SIGMA54_INTERACT_2"/>
    <property type="match status" value="1"/>
</dbReference>
<organism evidence="8 9">
    <name type="scientific">Polyangium fumosum</name>
    <dbReference type="NCBI Taxonomy" id="889272"/>
    <lineage>
        <taxon>Bacteria</taxon>
        <taxon>Pseudomonadati</taxon>
        <taxon>Myxococcota</taxon>
        <taxon>Polyangia</taxon>
        <taxon>Polyangiales</taxon>
        <taxon>Polyangiaceae</taxon>
        <taxon>Polyangium</taxon>
    </lineage>
</organism>
<dbReference type="Pfam" id="PF00498">
    <property type="entry name" value="FHA"/>
    <property type="match status" value="1"/>
</dbReference>
<keyword evidence="4" id="KW-0238">DNA-binding</keyword>
<reference evidence="8 9" key="1">
    <citation type="submission" date="2019-04" db="EMBL/GenBank/DDBJ databases">
        <authorList>
            <person name="Li Y."/>
            <person name="Wang J."/>
        </authorList>
    </citation>
    <scope>NUCLEOTIDE SEQUENCE [LARGE SCALE GENOMIC DNA]</scope>
    <source>
        <strain evidence="8 9">DSM 14668</strain>
    </source>
</reference>
<dbReference type="Pfam" id="PF00158">
    <property type="entry name" value="Sigma54_activat"/>
    <property type="match status" value="1"/>
</dbReference>
<dbReference type="CDD" id="cd00060">
    <property type="entry name" value="FHA"/>
    <property type="match status" value="1"/>
</dbReference>
<dbReference type="SMART" id="SM00240">
    <property type="entry name" value="FHA"/>
    <property type="match status" value="1"/>
</dbReference>
<sequence>MRLARTQHPLPLLRREVHSYGNLTIQLLDPGTSVTRRQFRTVVPSWVGAFVGPGLCLSGPTAVLPRLSRACQPERGRRRLIRVPSRACPRASLPASRVCRAICASRVVERQAVSSRGRAAGQEQSDRNIPEGAAHSTTLTHADGQAVAKGTVRRFRLTVVEGPARGVAWQSTGDRCSIGSHHRNHLIIDDPTVSRFHCEIVIDEGGVRVRDLKSRNGTVLDGVAVLEAFLRVGSLLRLGKTVIRFELGAETLSLPLAEEARFGSLTGVSPAMRATFAMLARAAESDVTVLLEGETGTGKSQAAHSIHKKSARSEGPFVIVDCGAIHGNLLESELFGHEKGAFTGATDRRVGAFEEASGGTLFLDEVGELPVDLQPKLLRALEAREVRRVGSNAYRPVDVRVIAATNRDLRTDVNIGRFRADLYFRLAVVTIGMPPLRRRPEDIPPLAEEILTSLRAPRDAAEQLRSPEFMAQLRNGAWPGNVRELRNYVERCLILRTIEPASTGPGATEEGFAVDPTAPYASERERAMTDFERRYFKALLRLHDGKVARAAGAAGMDRTYLYRLLRRHGIEP</sequence>
<evidence type="ECO:0000256" key="3">
    <source>
        <dbReference type="ARBA" id="ARBA00023015"/>
    </source>
</evidence>
<dbReference type="InterPro" id="IPR025944">
    <property type="entry name" value="Sigma_54_int_dom_CS"/>
</dbReference>
<dbReference type="InterPro" id="IPR027417">
    <property type="entry name" value="P-loop_NTPase"/>
</dbReference>
<dbReference type="InterPro" id="IPR058031">
    <property type="entry name" value="AAA_lid_NorR"/>
</dbReference>
<dbReference type="CDD" id="cd00009">
    <property type="entry name" value="AAA"/>
    <property type="match status" value="1"/>
</dbReference>
<dbReference type="AlphaFoldDB" id="A0A4V5PKE1"/>
<dbReference type="SUPFAM" id="SSF49879">
    <property type="entry name" value="SMAD/FHA domain"/>
    <property type="match status" value="1"/>
</dbReference>
<dbReference type="Gene3D" id="1.10.10.60">
    <property type="entry name" value="Homeodomain-like"/>
    <property type="match status" value="1"/>
</dbReference>
<dbReference type="FunFam" id="3.40.50.300:FF:000006">
    <property type="entry name" value="DNA-binding transcriptional regulator NtrC"/>
    <property type="match status" value="1"/>
</dbReference>
<dbReference type="SUPFAM" id="SSF46689">
    <property type="entry name" value="Homeodomain-like"/>
    <property type="match status" value="1"/>
</dbReference>
<keyword evidence="3" id="KW-0805">Transcription regulation</keyword>
<dbReference type="InterPro" id="IPR009057">
    <property type="entry name" value="Homeodomain-like_sf"/>
</dbReference>
<dbReference type="Pfam" id="PF25601">
    <property type="entry name" value="AAA_lid_14"/>
    <property type="match status" value="1"/>
</dbReference>
<dbReference type="InterPro" id="IPR000253">
    <property type="entry name" value="FHA_dom"/>
</dbReference>
<dbReference type="InterPro" id="IPR025943">
    <property type="entry name" value="Sigma_54_int_dom_ATP-bd_2"/>
</dbReference>
<dbReference type="PANTHER" id="PTHR32071:SF57">
    <property type="entry name" value="C4-DICARBOXYLATE TRANSPORT TRANSCRIPTIONAL REGULATORY PROTEIN DCTD"/>
    <property type="match status" value="1"/>
</dbReference>
<evidence type="ECO:0000256" key="1">
    <source>
        <dbReference type="ARBA" id="ARBA00022741"/>
    </source>
</evidence>
<accession>A0A4V5PKE1</accession>
<dbReference type="InterPro" id="IPR003593">
    <property type="entry name" value="AAA+_ATPase"/>
</dbReference>
<protein>
    <submittedName>
        <fullName evidence="8">FHA domain-containing protein</fullName>
    </submittedName>
</protein>
<keyword evidence="9" id="KW-1185">Reference proteome</keyword>
<proteinExistence type="predicted"/>
<evidence type="ECO:0000313" key="8">
    <source>
        <dbReference type="EMBL" id="TKC95182.1"/>
    </source>
</evidence>
<evidence type="ECO:0000256" key="4">
    <source>
        <dbReference type="ARBA" id="ARBA00023125"/>
    </source>
</evidence>
<evidence type="ECO:0000256" key="2">
    <source>
        <dbReference type="ARBA" id="ARBA00022840"/>
    </source>
</evidence>
<feature type="domain" description="Sigma-54 factor interaction" evidence="7">
    <location>
        <begin position="265"/>
        <end position="494"/>
    </location>
</feature>
<dbReference type="PROSITE" id="PS00688">
    <property type="entry name" value="SIGMA54_INTERACT_3"/>
    <property type="match status" value="1"/>
</dbReference>
<evidence type="ECO:0000313" key="9">
    <source>
        <dbReference type="Proteomes" id="UP000309215"/>
    </source>
</evidence>
<dbReference type="OrthoDB" id="5485507at2"/>
<dbReference type="GO" id="GO:0006355">
    <property type="term" value="P:regulation of DNA-templated transcription"/>
    <property type="evidence" value="ECO:0007669"/>
    <property type="project" value="InterPro"/>
</dbReference>
<dbReference type="GO" id="GO:0005524">
    <property type="term" value="F:ATP binding"/>
    <property type="evidence" value="ECO:0007669"/>
    <property type="project" value="UniProtKB-KW"/>
</dbReference>
<dbReference type="SMART" id="SM00382">
    <property type="entry name" value="AAA"/>
    <property type="match status" value="1"/>
</dbReference>
<comment type="caution">
    <text evidence="8">The sequence shown here is derived from an EMBL/GenBank/DDBJ whole genome shotgun (WGS) entry which is preliminary data.</text>
</comment>
<gene>
    <name evidence="8" type="ORF">E8A74_47475</name>
</gene>